<dbReference type="EMBL" id="BNJK01000002">
    <property type="protein sequence ID" value="GHO98168.1"/>
    <property type="molecule type" value="Genomic_DNA"/>
</dbReference>
<accession>A0A8J3N723</accession>
<comment type="caution">
    <text evidence="1">The sequence shown here is derived from an EMBL/GenBank/DDBJ whole genome shotgun (WGS) entry which is preliminary data.</text>
</comment>
<proteinExistence type="predicted"/>
<gene>
    <name evidence="1" type="ORF">KSF_082160</name>
</gene>
<protein>
    <submittedName>
        <fullName evidence="1">Uncharacterized protein</fullName>
    </submittedName>
</protein>
<sequence length="148" mass="17969">MKTIDQLQTMAQTYQEICQGERPWTALGNFMNDWFDYTKDQRWQLVIDSLKLPETLTPSQHRWAAFCAAAVEWLCMRYEVACPSWVYDPIYCLPEPWFDAPHQQRPQVREWLIMQTPEPFTRRNVYCGNRMFENKYELTERYRRLRSA</sequence>
<reference evidence="1" key="1">
    <citation type="submission" date="2020-10" db="EMBL/GenBank/DDBJ databases">
        <title>Taxonomic study of unclassified bacteria belonging to the class Ktedonobacteria.</title>
        <authorList>
            <person name="Yabe S."/>
            <person name="Wang C.M."/>
            <person name="Zheng Y."/>
            <person name="Sakai Y."/>
            <person name="Cavaletti L."/>
            <person name="Monciardini P."/>
            <person name="Donadio S."/>
        </authorList>
    </citation>
    <scope>NUCLEOTIDE SEQUENCE</scope>
    <source>
        <strain evidence="1">ID150040</strain>
    </source>
</reference>
<keyword evidence="2" id="KW-1185">Reference proteome</keyword>
<dbReference type="AlphaFoldDB" id="A0A8J3N723"/>
<organism evidence="1 2">
    <name type="scientific">Reticulibacter mediterranei</name>
    <dbReference type="NCBI Taxonomy" id="2778369"/>
    <lineage>
        <taxon>Bacteria</taxon>
        <taxon>Bacillati</taxon>
        <taxon>Chloroflexota</taxon>
        <taxon>Ktedonobacteria</taxon>
        <taxon>Ktedonobacterales</taxon>
        <taxon>Reticulibacteraceae</taxon>
        <taxon>Reticulibacter</taxon>
    </lineage>
</organism>
<evidence type="ECO:0000313" key="1">
    <source>
        <dbReference type="EMBL" id="GHO98168.1"/>
    </source>
</evidence>
<evidence type="ECO:0000313" key="2">
    <source>
        <dbReference type="Proteomes" id="UP000597444"/>
    </source>
</evidence>
<name>A0A8J3N723_9CHLR</name>
<dbReference type="Proteomes" id="UP000597444">
    <property type="component" value="Unassembled WGS sequence"/>
</dbReference>
<dbReference type="RefSeq" id="WP_220208933.1">
    <property type="nucleotide sequence ID" value="NZ_BNJK01000002.1"/>
</dbReference>